<feature type="transmembrane region" description="Helical" evidence="7">
    <location>
        <begin position="42"/>
        <end position="65"/>
    </location>
</feature>
<dbReference type="Pfam" id="PF13440">
    <property type="entry name" value="Polysacc_synt_3"/>
    <property type="match status" value="1"/>
</dbReference>
<evidence type="ECO:0000256" key="6">
    <source>
        <dbReference type="ARBA" id="ARBA00023136"/>
    </source>
</evidence>
<keyword evidence="6 7" id="KW-0472">Membrane</keyword>
<evidence type="ECO:0000256" key="1">
    <source>
        <dbReference type="ARBA" id="ARBA00004651"/>
    </source>
</evidence>
<dbReference type="AlphaFoldDB" id="A0A2T6B5G9"/>
<dbReference type="PANTHER" id="PTHR30250:SF10">
    <property type="entry name" value="LIPOPOLYSACCHARIDE BIOSYNTHESIS PROTEIN WZXC"/>
    <property type="match status" value="1"/>
</dbReference>
<evidence type="ECO:0000256" key="5">
    <source>
        <dbReference type="ARBA" id="ARBA00022989"/>
    </source>
</evidence>
<keyword evidence="9" id="KW-1185">Reference proteome</keyword>
<feature type="transmembrane region" description="Helical" evidence="7">
    <location>
        <begin position="143"/>
        <end position="168"/>
    </location>
</feature>
<feature type="transmembrane region" description="Helical" evidence="7">
    <location>
        <begin position="407"/>
        <end position="426"/>
    </location>
</feature>
<feature type="transmembrane region" description="Helical" evidence="7">
    <location>
        <begin position="320"/>
        <end position="343"/>
    </location>
</feature>
<comment type="caution">
    <text evidence="8">The sequence shown here is derived from an EMBL/GenBank/DDBJ whole genome shotgun (WGS) entry which is preliminary data.</text>
</comment>
<evidence type="ECO:0000256" key="2">
    <source>
        <dbReference type="ARBA" id="ARBA00007430"/>
    </source>
</evidence>
<organism evidence="8 9">
    <name type="scientific">Allosediminivita pacifica</name>
    <dbReference type="NCBI Taxonomy" id="1267769"/>
    <lineage>
        <taxon>Bacteria</taxon>
        <taxon>Pseudomonadati</taxon>
        <taxon>Pseudomonadota</taxon>
        <taxon>Alphaproteobacteria</taxon>
        <taxon>Rhodobacterales</taxon>
        <taxon>Paracoccaceae</taxon>
        <taxon>Allosediminivita</taxon>
    </lineage>
</organism>
<comment type="subcellular location">
    <subcellularLocation>
        <location evidence="1">Cell membrane</location>
        <topology evidence="1">Multi-pass membrane protein</topology>
    </subcellularLocation>
</comment>
<dbReference type="OrthoDB" id="7605542at2"/>
<proteinExistence type="inferred from homology"/>
<feature type="transmembrane region" description="Helical" evidence="7">
    <location>
        <begin position="281"/>
        <end position="308"/>
    </location>
</feature>
<evidence type="ECO:0000256" key="3">
    <source>
        <dbReference type="ARBA" id="ARBA00022475"/>
    </source>
</evidence>
<feature type="transmembrane region" description="Helical" evidence="7">
    <location>
        <begin position="438"/>
        <end position="458"/>
    </location>
</feature>
<feature type="transmembrane region" description="Helical" evidence="7">
    <location>
        <begin position="227"/>
        <end position="245"/>
    </location>
</feature>
<name>A0A2T6B5G9_9RHOB</name>
<feature type="transmembrane region" description="Helical" evidence="7">
    <location>
        <begin position="109"/>
        <end position="131"/>
    </location>
</feature>
<sequence length="470" mass="49510">MAKTFLVNAGSLSASRTLLALSQVLVLPVVARFLTPSEFGDMAIAMSIVIFAQMLSDAGMGRSLIRQTAYDHAEWNSVFWLLTGIGAALSIVLAALAPVWAALFDRPPLLGLVAVLATLPFLNALSAVAGAQMEKDGQFPRLALIRTVAGVLGIATVLILAVMGAGVWSLVAQQIVLAGVQTIGTMLSSSFRAGAPRNFTPLGNHIRFASDNVGVSLIFSAQRQGPVLLVGAFLGAVPVGLFSMAQRFLTLPRNAVAGPVSQVVYVRMTKVQRDLKDVAEVYVASCLLLAVAVFPPMAVLAGSAANLFPFLLSDTWGQAAVIFALAAPGMMIEVATGSAGVMLQAMDRTRLRLWMVSERAILRTLAVAAAVPFGIEVVSIVISVFSLVYLPRYVWFTQQVAPVRQRAVFGSMAIAAAASAVSWAVMSYCAQVFGGWQMLGLACAALPLSWALAILPQIPTLRRAVAALNG</sequence>
<dbReference type="Proteomes" id="UP000244069">
    <property type="component" value="Unassembled WGS sequence"/>
</dbReference>
<comment type="similarity">
    <text evidence="2">Belongs to the polysaccharide synthase family.</text>
</comment>
<reference evidence="8 9" key="1">
    <citation type="submission" date="2018-04" db="EMBL/GenBank/DDBJ databases">
        <title>Genomic Encyclopedia of Archaeal and Bacterial Type Strains, Phase II (KMG-II): from individual species to whole genera.</title>
        <authorList>
            <person name="Goeker M."/>
        </authorList>
    </citation>
    <scope>NUCLEOTIDE SEQUENCE [LARGE SCALE GENOMIC DNA]</scope>
    <source>
        <strain evidence="8 9">DSM 29329</strain>
    </source>
</reference>
<feature type="transmembrane region" description="Helical" evidence="7">
    <location>
        <begin position="364"/>
        <end position="387"/>
    </location>
</feature>
<dbReference type="EMBL" id="QBKN01000003">
    <property type="protein sequence ID" value="PTX51285.1"/>
    <property type="molecule type" value="Genomic_DNA"/>
</dbReference>
<dbReference type="PANTHER" id="PTHR30250">
    <property type="entry name" value="PST FAMILY PREDICTED COLANIC ACID TRANSPORTER"/>
    <property type="match status" value="1"/>
</dbReference>
<feature type="transmembrane region" description="Helical" evidence="7">
    <location>
        <begin position="77"/>
        <end position="103"/>
    </location>
</feature>
<accession>A0A2T6B5G9</accession>
<gene>
    <name evidence="8" type="ORF">C8N44_10328</name>
</gene>
<dbReference type="RefSeq" id="WP_107974688.1">
    <property type="nucleotide sequence ID" value="NZ_BMEZ01000003.1"/>
</dbReference>
<evidence type="ECO:0000256" key="4">
    <source>
        <dbReference type="ARBA" id="ARBA00022692"/>
    </source>
</evidence>
<keyword evidence="4 7" id="KW-0812">Transmembrane</keyword>
<dbReference type="GO" id="GO:0005886">
    <property type="term" value="C:plasma membrane"/>
    <property type="evidence" value="ECO:0007669"/>
    <property type="project" value="UniProtKB-SubCell"/>
</dbReference>
<protein>
    <submittedName>
        <fullName evidence="8">O-antigen/teichoic acid export membrane protein</fullName>
    </submittedName>
</protein>
<evidence type="ECO:0000256" key="7">
    <source>
        <dbReference type="SAM" id="Phobius"/>
    </source>
</evidence>
<keyword evidence="5 7" id="KW-1133">Transmembrane helix</keyword>
<dbReference type="InterPro" id="IPR050833">
    <property type="entry name" value="Poly_Biosynth_Transport"/>
</dbReference>
<evidence type="ECO:0000313" key="8">
    <source>
        <dbReference type="EMBL" id="PTX51285.1"/>
    </source>
</evidence>
<evidence type="ECO:0000313" key="9">
    <source>
        <dbReference type="Proteomes" id="UP000244069"/>
    </source>
</evidence>
<keyword evidence="3" id="KW-1003">Cell membrane</keyword>